<proteinExistence type="predicted"/>
<dbReference type="EC" id="1.1.1.-" evidence="2"/>
<reference evidence="3" key="1">
    <citation type="journal article" date="2019" name="Int. J. Syst. Evol. Microbiol.">
        <title>The Global Catalogue of Microorganisms (GCM) 10K type strain sequencing project: providing services to taxonomists for standard genome sequencing and annotation.</title>
        <authorList>
            <consortium name="The Broad Institute Genomics Platform"/>
            <consortium name="The Broad Institute Genome Sequencing Center for Infectious Disease"/>
            <person name="Wu L."/>
            <person name="Ma J."/>
        </authorList>
    </citation>
    <scope>NUCLEOTIDE SEQUENCE [LARGE SCALE GENOMIC DNA]</scope>
    <source>
        <strain evidence="3">CCUG 62982</strain>
    </source>
</reference>
<dbReference type="SMART" id="SM00829">
    <property type="entry name" value="PKS_ER"/>
    <property type="match status" value="1"/>
</dbReference>
<dbReference type="Gene3D" id="3.90.180.10">
    <property type="entry name" value="Medium-chain alcohol dehydrogenases, catalytic domain"/>
    <property type="match status" value="1"/>
</dbReference>
<keyword evidence="2" id="KW-0560">Oxidoreductase</keyword>
<dbReference type="GO" id="GO:0016491">
    <property type="term" value="F:oxidoreductase activity"/>
    <property type="evidence" value="ECO:0007669"/>
    <property type="project" value="UniProtKB-KW"/>
</dbReference>
<evidence type="ECO:0000313" key="3">
    <source>
        <dbReference type="Proteomes" id="UP001596977"/>
    </source>
</evidence>
<dbReference type="Pfam" id="PF08240">
    <property type="entry name" value="ADH_N"/>
    <property type="match status" value="1"/>
</dbReference>
<comment type="caution">
    <text evidence="2">The sequence shown here is derived from an EMBL/GenBank/DDBJ whole genome shotgun (WGS) entry which is preliminary data.</text>
</comment>
<dbReference type="SUPFAM" id="SSF51735">
    <property type="entry name" value="NAD(P)-binding Rossmann-fold domains"/>
    <property type="match status" value="1"/>
</dbReference>
<evidence type="ECO:0000313" key="2">
    <source>
        <dbReference type="EMBL" id="MFD0945891.1"/>
    </source>
</evidence>
<dbReference type="InterPro" id="IPR013149">
    <property type="entry name" value="ADH-like_C"/>
</dbReference>
<dbReference type="PANTHER" id="PTHR45033">
    <property type="match status" value="1"/>
</dbReference>
<dbReference type="EMBL" id="JBHTJG010000002">
    <property type="protein sequence ID" value="MFD0945891.1"/>
    <property type="molecule type" value="Genomic_DNA"/>
</dbReference>
<evidence type="ECO:0000259" key="1">
    <source>
        <dbReference type="SMART" id="SM00829"/>
    </source>
</evidence>
<organism evidence="2 3">
    <name type="scientific">Sphingomonas canadensis</name>
    <dbReference type="NCBI Taxonomy" id="1219257"/>
    <lineage>
        <taxon>Bacteria</taxon>
        <taxon>Pseudomonadati</taxon>
        <taxon>Pseudomonadota</taxon>
        <taxon>Alphaproteobacteria</taxon>
        <taxon>Sphingomonadales</taxon>
        <taxon>Sphingomonadaceae</taxon>
        <taxon>Sphingomonas</taxon>
    </lineage>
</organism>
<dbReference type="InterPro" id="IPR013154">
    <property type="entry name" value="ADH-like_N"/>
</dbReference>
<dbReference type="InterPro" id="IPR020843">
    <property type="entry name" value="ER"/>
</dbReference>
<dbReference type="Gene3D" id="3.40.50.720">
    <property type="entry name" value="NAD(P)-binding Rossmann-like Domain"/>
    <property type="match status" value="1"/>
</dbReference>
<dbReference type="Pfam" id="PF00107">
    <property type="entry name" value="ADH_zinc_N"/>
    <property type="match status" value="1"/>
</dbReference>
<protein>
    <submittedName>
        <fullName evidence="2">NAD(P)-dependent alcohol dehydrogenase</fullName>
        <ecNumber evidence="2">1.1.1.-</ecNumber>
    </submittedName>
</protein>
<feature type="domain" description="Enoyl reductase (ER)" evidence="1">
    <location>
        <begin position="11"/>
        <end position="334"/>
    </location>
</feature>
<dbReference type="SUPFAM" id="SSF50129">
    <property type="entry name" value="GroES-like"/>
    <property type="match status" value="1"/>
</dbReference>
<dbReference type="PANTHER" id="PTHR45033:SF2">
    <property type="entry name" value="ZINC-TYPE ALCOHOL DEHYDROGENASE-LIKE PROTEIN C1773.06C"/>
    <property type="match status" value="1"/>
</dbReference>
<dbReference type="InterPro" id="IPR011032">
    <property type="entry name" value="GroES-like_sf"/>
</dbReference>
<dbReference type="CDD" id="cd08276">
    <property type="entry name" value="MDR7"/>
    <property type="match status" value="1"/>
</dbReference>
<dbReference type="InterPro" id="IPR052711">
    <property type="entry name" value="Zinc_ADH-like"/>
</dbReference>
<gene>
    <name evidence="2" type="ORF">ACFQ1E_06030</name>
</gene>
<dbReference type="InterPro" id="IPR036291">
    <property type="entry name" value="NAD(P)-bd_dom_sf"/>
</dbReference>
<keyword evidence="3" id="KW-1185">Reference proteome</keyword>
<dbReference type="Proteomes" id="UP001596977">
    <property type="component" value="Unassembled WGS sequence"/>
</dbReference>
<sequence>MKAWQLGKGAKSLDDLHLVELPTPIPGAGEVLIRVRACSLNYRDQAVVTGNYFGGVIQQDLIPLSDGAGEVVSTGPGVTRFKAGDRVAGLFFQNWLEGPPNPAAGPALGAPPAHGMLAEYVLLPERGVTHIAASLSFDQAATLPCAGVTAWHALMEGPKHVGPGRSVLVLGTGGVSMLALQIAKAAGAFVIATSGSDAKLERARAMGADATINYKAIPEWGAEAARIAGGGIDHVVEVGGTGTINQSIAAVGFGGEVALIGVMTRGDTQPHGLMMKGASIRGIFVGSGAMAAALNRAIDVNGIKPVIGATFAFDAAKEAYRHAISPDLFGKTVITV</sequence>
<dbReference type="RefSeq" id="WP_264943307.1">
    <property type="nucleotide sequence ID" value="NZ_JAPDRA010000002.1"/>
</dbReference>
<accession>A0ABW3H8C1</accession>
<name>A0ABW3H8C1_9SPHN</name>